<evidence type="ECO:0000313" key="17">
    <source>
        <dbReference type="Proteomes" id="UP000274033"/>
    </source>
</evidence>
<dbReference type="OrthoDB" id="9776552at2"/>
<dbReference type="GO" id="GO:0005886">
    <property type="term" value="C:plasma membrane"/>
    <property type="evidence" value="ECO:0007669"/>
    <property type="project" value="UniProtKB-SubCell"/>
</dbReference>
<feature type="coiled-coil region" evidence="12">
    <location>
        <begin position="350"/>
        <end position="377"/>
    </location>
</feature>
<evidence type="ECO:0000256" key="8">
    <source>
        <dbReference type="ARBA" id="ARBA00022777"/>
    </source>
</evidence>
<evidence type="ECO:0000259" key="15">
    <source>
        <dbReference type="PROSITE" id="PS50885"/>
    </source>
</evidence>
<accession>A0A3N9UQL3</accession>
<keyword evidence="9" id="KW-0067">ATP-binding</keyword>
<keyword evidence="17" id="KW-1185">Reference proteome</keyword>
<dbReference type="InterPro" id="IPR005467">
    <property type="entry name" value="His_kinase_dom"/>
</dbReference>
<dbReference type="InterPro" id="IPR010559">
    <property type="entry name" value="Sig_transdc_His_kin_internal"/>
</dbReference>
<evidence type="ECO:0000313" key="16">
    <source>
        <dbReference type="EMBL" id="RQW74832.1"/>
    </source>
</evidence>
<dbReference type="SMART" id="SM00304">
    <property type="entry name" value="HAMP"/>
    <property type="match status" value="1"/>
</dbReference>
<reference evidence="16 17" key="1">
    <citation type="journal article" date="2013" name="J. Microbiol.">
        <title>Lysinibacillus chungkukjangi sp. nov., isolated from Chungkukjang, Korean fermented soybean food.</title>
        <authorList>
            <person name="Kim S.J."/>
            <person name="Jang Y.H."/>
            <person name="Hamada M."/>
            <person name="Ahn J.H."/>
            <person name="Weon H.Y."/>
            <person name="Suzuki K."/>
            <person name="Whang K.S."/>
            <person name="Kwon S.W."/>
        </authorList>
    </citation>
    <scope>NUCLEOTIDE SEQUENCE [LARGE SCALE GENOMIC DNA]</scope>
    <source>
        <strain evidence="16 17">MCCC 1A12701</strain>
    </source>
</reference>
<comment type="caution">
    <text evidence="16">The sequence shown here is derived from an EMBL/GenBank/DDBJ whole genome shotgun (WGS) entry which is preliminary data.</text>
</comment>
<dbReference type="SUPFAM" id="SSF158472">
    <property type="entry name" value="HAMP domain-like"/>
    <property type="match status" value="1"/>
</dbReference>
<dbReference type="AlphaFoldDB" id="A0A3N9UQL3"/>
<gene>
    <name evidence="16" type="ORF">EBB45_09535</name>
</gene>
<dbReference type="Proteomes" id="UP000274033">
    <property type="component" value="Unassembled WGS sequence"/>
</dbReference>
<evidence type="ECO:0000256" key="13">
    <source>
        <dbReference type="SAM" id="Phobius"/>
    </source>
</evidence>
<dbReference type="InterPro" id="IPR036890">
    <property type="entry name" value="HATPase_C_sf"/>
</dbReference>
<evidence type="ECO:0000256" key="9">
    <source>
        <dbReference type="ARBA" id="ARBA00022840"/>
    </source>
</evidence>
<name>A0A3N9UQL3_9BACI</name>
<sequence length="593" mass="68602">MSQIKAFTLFFKKSIKVRLLFYFLLTSMLPLILVGYIPYYQTKTTVEGQMLELSQSVVNQVNQNINYYMKDMDLLNDTIYYQITEMNVKRVNLDIEEIRQFIIKQKANRPFIENISVHMENHTISTVENIDWNVLLSKDWFNDALNYSGESTWVGPHLNDYISTSQTKGVISLVYPFEINNKEKIVILIDMKKEEFEKLFARPDLTRLGTLLVIDKFGEIIYSTDESLFRESKNQYSLNKAYVSNNVIIEKLKENNHFIYDINFISGWKIAALIPESKINESFSDIKEIVFWLLGIFIVISFVMALLLSNSIFKPLKKLQRDIMNVEKGNFNLSPNVGSIDEIGKIGLSFNKMVEEIKRLMERISENEKKKKQIEMQSLQYQINPHFLYNTLNSVQWIAKIHRVPDISEMLTSLIKLLRASLSSINTLHTLEQELEILDFYLKIQNQRYPDCFQVKYKIDNQLLSARVPRFILQPLVENIFFHAFADGKGEISIEASSKDNFMQIAVQDDGRGIKAPTMESVLKKENDSKRKTSSGIGIQNVEDKIKLYFGSIYGLHISSEEGKGTTIFINLPITFEQGEDDEDLAKGVNSGR</sequence>
<dbReference type="Pfam" id="PF06580">
    <property type="entry name" value="His_kinase"/>
    <property type="match status" value="1"/>
</dbReference>
<dbReference type="InterPro" id="IPR050640">
    <property type="entry name" value="Bact_2-comp_sensor_kinase"/>
</dbReference>
<comment type="subcellular location">
    <subcellularLocation>
        <location evidence="2">Cell membrane</location>
        <topology evidence="2">Multi-pass membrane protein</topology>
    </subcellularLocation>
</comment>
<dbReference type="CDD" id="cd06225">
    <property type="entry name" value="HAMP"/>
    <property type="match status" value="1"/>
</dbReference>
<evidence type="ECO:0000256" key="10">
    <source>
        <dbReference type="ARBA" id="ARBA00023012"/>
    </source>
</evidence>
<evidence type="ECO:0000256" key="6">
    <source>
        <dbReference type="ARBA" id="ARBA00022679"/>
    </source>
</evidence>
<protein>
    <recommendedName>
        <fullName evidence="3">histidine kinase</fullName>
        <ecNumber evidence="3">2.7.13.3</ecNumber>
    </recommendedName>
</protein>
<dbReference type="SUPFAM" id="SSF55874">
    <property type="entry name" value="ATPase domain of HSP90 chaperone/DNA topoisomerase II/histidine kinase"/>
    <property type="match status" value="1"/>
</dbReference>
<keyword evidence="12" id="KW-0175">Coiled coil</keyword>
<dbReference type="GO" id="GO:0005524">
    <property type="term" value="F:ATP binding"/>
    <property type="evidence" value="ECO:0007669"/>
    <property type="project" value="UniProtKB-KW"/>
</dbReference>
<keyword evidence="13" id="KW-0812">Transmembrane</keyword>
<dbReference type="InterPro" id="IPR003594">
    <property type="entry name" value="HATPase_dom"/>
</dbReference>
<dbReference type="Pfam" id="PF00672">
    <property type="entry name" value="HAMP"/>
    <property type="match status" value="1"/>
</dbReference>
<feature type="transmembrane region" description="Helical" evidence="13">
    <location>
        <begin position="20"/>
        <end position="40"/>
    </location>
</feature>
<comment type="catalytic activity">
    <reaction evidence="1">
        <text>ATP + protein L-histidine = ADP + protein N-phospho-L-histidine.</text>
        <dbReference type="EC" id="2.7.13.3"/>
    </reaction>
</comment>
<dbReference type="SMART" id="SM00387">
    <property type="entry name" value="HATPase_c"/>
    <property type="match status" value="1"/>
</dbReference>
<evidence type="ECO:0000256" key="1">
    <source>
        <dbReference type="ARBA" id="ARBA00000085"/>
    </source>
</evidence>
<dbReference type="RefSeq" id="WP_124764256.1">
    <property type="nucleotide sequence ID" value="NZ_JAFBDY010000006.1"/>
</dbReference>
<feature type="transmembrane region" description="Helical" evidence="13">
    <location>
        <begin position="289"/>
        <end position="308"/>
    </location>
</feature>
<dbReference type="PROSITE" id="PS50109">
    <property type="entry name" value="HIS_KIN"/>
    <property type="match status" value="1"/>
</dbReference>
<keyword evidence="10" id="KW-0902">Two-component regulatory system</keyword>
<keyword evidence="7" id="KW-0547">Nucleotide-binding</keyword>
<evidence type="ECO:0000256" key="5">
    <source>
        <dbReference type="ARBA" id="ARBA00022553"/>
    </source>
</evidence>
<organism evidence="16 17">
    <name type="scientific">Lysinibacillus composti</name>
    <dbReference type="NCBI Taxonomy" id="720633"/>
    <lineage>
        <taxon>Bacteria</taxon>
        <taxon>Bacillati</taxon>
        <taxon>Bacillota</taxon>
        <taxon>Bacilli</taxon>
        <taxon>Bacillales</taxon>
        <taxon>Bacillaceae</taxon>
        <taxon>Lysinibacillus</taxon>
    </lineage>
</organism>
<evidence type="ECO:0000256" key="4">
    <source>
        <dbReference type="ARBA" id="ARBA00022475"/>
    </source>
</evidence>
<evidence type="ECO:0000256" key="2">
    <source>
        <dbReference type="ARBA" id="ARBA00004651"/>
    </source>
</evidence>
<dbReference type="GO" id="GO:0000155">
    <property type="term" value="F:phosphorelay sensor kinase activity"/>
    <property type="evidence" value="ECO:0007669"/>
    <property type="project" value="InterPro"/>
</dbReference>
<dbReference type="Gene3D" id="3.30.565.10">
    <property type="entry name" value="Histidine kinase-like ATPase, C-terminal domain"/>
    <property type="match status" value="1"/>
</dbReference>
<dbReference type="PANTHER" id="PTHR34220">
    <property type="entry name" value="SENSOR HISTIDINE KINASE YPDA"/>
    <property type="match status" value="1"/>
</dbReference>
<evidence type="ECO:0000256" key="12">
    <source>
        <dbReference type="SAM" id="Coils"/>
    </source>
</evidence>
<evidence type="ECO:0000256" key="11">
    <source>
        <dbReference type="ARBA" id="ARBA00023136"/>
    </source>
</evidence>
<evidence type="ECO:0000259" key="14">
    <source>
        <dbReference type="PROSITE" id="PS50109"/>
    </source>
</evidence>
<keyword evidence="13" id="KW-1133">Transmembrane helix</keyword>
<keyword evidence="11 13" id="KW-0472">Membrane</keyword>
<proteinExistence type="predicted"/>
<dbReference type="PANTHER" id="PTHR34220:SF7">
    <property type="entry name" value="SENSOR HISTIDINE KINASE YPDA"/>
    <property type="match status" value="1"/>
</dbReference>
<dbReference type="Pfam" id="PF02518">
    <property type="entry name" value="HATPase_c"/>
    <property type="match status" value="1"/>
</dbReference>
<evidence type="ECO:0000256" key="7">
    <source>
        <dbReference type="ARBA" id="ARBA00022741"/>
    </source>
</evidence>
<dbReference type="Gene3D" id="6.10.340.10">
    <property type="match status" value="1"/>
</dbReference>
<keyword evidence="8 16" id="KW-0418">Kinase</keyword>
<dbReference type="InterPro" id="IPR003660">
    <property type="entry name" value="HAMP_dom"/>
</dbReference>
<dbReference type="PROSITE" id="PS50885">
    <property type="entry name" value="HAMP"/>
    <property type="match status" value="1"/>
</dbReference>
<dbReference type="PRINTS" id="PR00344">
    <property type="entry name" value="BCTRLSENSOR"/>
</dbReference>
<keyword evidence="4" id="KW-1003">Cell membrane</keyword>
<evidence type="ECO:0000256" key="3">
    <source>
        <dbReference type="ARBA" id="ARBA00012438"/>
    </source>
</evidence>
<feature type="domain" description="Histidine kinase" evidence="14">
    <location>
        <begin position="472"/>
        <end position="576"/>
    </location>
</feature>
<dbReference type="InterPro" id="IPR004358">
    <property type="entry name" value="Sig_transdc_His_kin-like_C"/>
</dbReference>
<feature type="domain" description="HAMP" evidence="15">
    <location>
        <begin position="310"/>
        <end position="362"/>
    </location>
</feature>
<keyword evidence="5" id="KW-0597">Phosphoprotein</keyword>
<dbReference type="EC" id="2.7.13.3" evidence="3"/>
<dbReference type="EMBL" id="RRCT01000007">
    <property type="protein sequence ID" value="RQW74832.1"/>
    <property type="molecule type" value="Genomic_DNA"/>
</dbReference>
<keyword evidence="6" id="KW-0808">Transferase</keyword>